<dbReference type="Pfam" id="PF02205">
    <property type="entry name" value="WH2"/>
    <property type="match status" value="3"/>
</dbReference>
<evidence type="ECO:0000256" key="2">
    <source>
        <dbReference type="SAM" id="MobiDB-lite"/>
    </source>
</evidence>
<dbReference type="GO" id="GO:0005886">
    <property type="term" value="C:plasma membrane"/>
    <property type="evidence" value="ECO:0007669"/>
    <property type="project" value="TreeGrafter"/>
</dbReference>
<dbReference type="SMART" id="SM00246">
    <property type="entry name" value="WH2"/>
    <property type="match status" value="3"/>
</dbReference>
<dbReference type="GO" id="GO:0044294">
    <property type="term" value="C:dendritic growth cone"/>
    <property type="evidence" value="ECO:0007669"/>
    <property type="project" value="TreeGrafter"/>
</dbReference>
<feature type="domain" description="WH2" evidence="3">
    <location>
        <begin position="1260"/>
        <end position="1280"/>
    </location>
</feature>
<organism evidence="4 5">
    <name type="scientific">Tursiops truncatus</name>
    <name type="common">Atlantic bottle-nosed dolphin</name>
    <name type="synonym">Delphinus truncatus</name>
    <dbReference type="NCBI Taxonomy" id="9739"/>
    <lineage>
        <taxon>Eukaryota</taxon>
        <taxon>Metazoa</taxon>
        <taxon>Chordata</taxon>
        <taxon>Craniata</taxon>
        <taxon>Vertebrata</taxon>
        <taxon>Euteleostomi</taxon>
        <taxon>Mammalia</taxon>
        <taxon>Eutheria</taxon>
        <taxon>Laurasiatheria</taxon>
        <taxon>Artiodactyla</taxon>
        <taxon>Whippomorpha</taxon>
        <taxon>Cetacea</taxon>
        <taxon>Odontoceti</taxon>
        <taxon>Delphinidae</taxon>
        <taxon>Tursiops</taxon>
    </lineage>
</organism>
<reference evidence="5" key="1">
    <citation type="submission" date="2025-08" db="UniProtKB">
        <authorList>
            <consortium name="RefSeq"/>
        </authorList>
    </citation>
    <scope>IDENTIFICATION</scope>
    <source>
        <tissue evidence="5">Spleen</tissue>
    </source>
</reference>
<dbReference type="PROSITE" id="PS51082">
    <property type="entry name" value="WH2"/>
    <property type="match status" value="3"/>
</dbReference>
<dbReference type="GeneID" id="101325264"/>
<keyword evidence="4" id="KW-1185">Reference proteome</keyword>
<keyword evidence="1" id="KW-0597">Phosphoprotein</keyword>
<dbReference type="CDD" id="cd21799">
    <property type="entry name" value="WH2_Wa_Cobl"/>
    <property type="match status" value="1"/>
</dbReference>
<feature type="compositionally biased region" description="Basic and acidic residues" evidence="2">
    <location>
        <begin position="700"/>
        <end position="710"/>
    </location>
</feature>
<protein>
    <submittedName>
        <fullName evidence="5">Protein cordon-bleu isoform X8</fullName>
    </submittedName>
</protein>
<evidence type="ECO:0000313" key="5">
    <source>
        <dbReference type="RefSeq" id="XP_019795044.2"/>
    </source>
</evidence>
<dbReference type="Gene3D" id="3.10.20.90">
    <property type="entry name" value="Phosphatidylinositol 3-kinase Catalytic Subunit, Chain A, domain 1"/>
    <property type="match status" value="1"/>
</dbReference>
<evidence type="ECO:0000256" key="1">
    <source>
        <dbReference type="ARBA" id="ARBA00022553"/>
    </source>
</evidence>
<dbReference type="GO" id="GO:0043025">
    <property type="term" value="C:neuronal cell body"/>
    <property type="evidence" value="ECO:0007669"/>
    <property type="project" value="TreeGrafter"/>
</dbReference>
<feature type="compositionally biased region" description="Basic and acidic residues" evidence="2">
    <location>
        <begin position="854"/>
        <end position="865"/>
    </location>
</feature>
<dbReference type="GO" id="GO:0005884">
    <property type="term" value="C:actin filament"/>
    <property type="evidence" value="ECO:0007669"/>
    <property type="project" value="TreeGrafter"/>
</dbReference>
<dbReference type="GO" id="GO:0001726">
    <property type="term" value="C:ruffle"/>
    <property type="evidence" value="ECO:0007669"/>
    <property type="project" value="TreeGrafter"/>
</dbReference>
<feature type="compositionally biased region" description="Pro residues" evidence="2">
    <location>
        <begin position="366"/>
        <end position="381"/>
    </location>
</feature>
<feature type="compositionally biased region" description="Basic and acidic residues" evidence="2">
    <location>
        <begin position="451"/>
        <end position="464"/>
    </location>
</feature>
<feature type="compositionally biased region" description="Low complexity" evidence="2">
    <location>
        <begin position="820"/>
        <end position="830"/>
    </location>
</feature>
<dbReference type="Pfam" id="PF09469">
    <property type="entry name" value="Cobl"/>
    <property type="match status" value="1"/>
</dbReference>
<sequence length="1284" mass="136043">MEVLLGSRAASLAPLTHSSIANLSPPTGPPTSPSPGPAAARRKMKARAPPPPGGPTTPNVHRGQRPSRDASPSPPQNLLSRKETLDGRVVAMTVVLPSGLEKKSVVNGSHAMMDLLVELCLQNHLNPSNHALEIRSSETQQPLNFKPNTLVGTLNAHTVFLKEKVPEAKVKAGPAKVPEKTVRLVVNYLRTQKAVVRVSPEVPLQSILPVICAKCDVSPEHVVLLRDNVAGEELELSKSLNELGIKELYAWDNKRETFRKSSLGNGETDKEKKKILGFFKVNKRSDSKGCLTTPNSPSVNPRSTTLGPSLSLGSISGVSVKSDLKKRRAPPPPSLSRAEPPVQDKTSEKVSLGSQMDLQKKKRRAPAPPAPQPPPSSPLVPPRTEGREEDRKGRTVSLPLGPGGPCAVDGVPPLPSEAEETVSVGSCFASEDTTEDSGVMSSPSDIVSLDSQHDSTKSKDKWATDQEDCSDQDLAGTPELGPQKSPSWERSGPGNWHLRSGRVAPASHEDEDLFMTGQFQKTLAELDEELEEIEESYETDSSFLTNCIHSMSGRCPQGTIIPDGDTEAIPVTFIGEVLDDPVDSVAFTNRNNNAGSFDAGSTASKKAQLPPCQAEHSQQHGQRRAAGPGSPAPSQDPGREVIAASTSTWKDVTPSKMAPKATSASALHTHDLNAKEERKVAGSAHGGRTLATRRVSAQPGKEKEGDDKSDVWTLPPWFRDQHPGGSYGLKYGLTTYKIVPPKSEMKCYDRGASLSTGAIEIDELGNLVSPHTNAGRTIVPTPPALEAEAPPIGKVKEFWRSDSIEKHSGRPAEGAKRTSTPTTPTNPQPQESRLRAEPTSPDPKATLPRPRSPNPEDGRPLEEGRSWPLPAAACPLKVPAANTAEVPFLKPQRRTSSQYVASAIAKRIGTPKAHTDVGRKPGNAQKTCEEPDPPGRPPMVKDGTTPSLYPETGVRHSGDRSAAGAHPGGQISSPYGKLSTQNGPTGIHRTSHGPLITAAQRGQASVGQSCGLSGKQSPGKHRTSSSSDPKCQPAGTSPPPARSGGDPTPGSALVNGSRWVSVHKEPLHSPRVSDTSSHAGQEPPEWEEKPGLSSTDVPEADGTLPASIFGPKKKFRPVVQRPAPKDTSLHSALMEAIHSAGGKDRLRKTPEPGSEGGLKKPSYTETDSERSALLAAIRGHSGTCSLRKVTSSASEELQSLRDAMLSAHGAEPPGLEDLGIQSPPALPPPSPPSPPVTQAPTASRTASRSSSGPLSNPVDARQALMDAIRSGTGAARLRKVPLLV</sequence>
<feature type="compositionally biased region" description="Basic and acidic residues" evidence="2">
    <location>
        <begin position="384"/>
        <end position="393"/>
    </location>
</feature>
<feature type="domain" description="WH2" evidence="3">
    <location>
        <begin position="1169"/>
        <end position="1189"/>
    </location>
</feature>
<feature type="region of interest" description="Disordered" evidence="2">
    <location>
        <begin position="1202"/>
        <end position="1262"/>
    </location>
</feature>
<proteinExistence type="predicted"/>
<evidence type="ECO:0000313" key="4">
    <source>
        <dbReference type="Proteomes" id="UP000245320"/>
    </source>
</evidence>
<feature type="region of interest" description="Disordered" evidence="2">
    <location>
        <begin position="1"/>
        <end position="84"/>
    </location>
</feature>
<feature type="region of interest" description="Disordered" evidence="2">
    <location>
        <begin position="800"/>
        <end position="868"/>
    </location>
</feature>
<dbReference type="CDD" id="cd21801">
    <property type="entry name" value="WH2_Wc_Cobl"/>
    <property type="match status" value="1"/>
</dbReference>
<feature type="region of interest" description="Disordered" evidence="2">
    <location>
        <begin position="907"/>
        <end position="1169"/>
    </location>
</feature>
<dbReference type="PANTHER" id="PTHR47008:SF1">
    <property type="entry name" value="PROTEIN CORDON-BLEU"/>
    <property type="match status" value="1"/>
</dbReference>
<feature type="region of interest" description="Disordered" evidence="2">
    <location>
        <begin position="286"/>
        <end position="509"/>
    </location>
</feature>
<feature type="compositionally biased region" description="Pro residues" evidence="2">
    <location>
        <begin position="1224"/>
        <end position="1237"/>
    </location>
</feature>
<feature type="compositionally biased region" description="Basic and acidic residues" evidence="2">
    <location>
        <begin position="1141"/>
        <end position="1150"/>
    </location>
</feature>
<accession>A0A2U4BPM1</accession>
<dbReference type="GO" id="GO:1990357">
    <property type="term" value="C:terminal web"/>
    <property type="evidence" value="ECO:0007669"/>
    <property type="project" value="TreeGrafter"/>
</dbReference>
<feature type="compositionally biased region" description="Basic and acidic residues" evidence="2">
    <location>
        <begin position="800"/>
        <end position="816"/>
    </location>
</feature>
<dbReference type="InterPro" id="IPR003124">
    <property type="entry name" value="WH2_dom"/>
</dbReference>
<gene>
    <name evidence="5" type="primary">COBL</name>
</gene>
<evidence type="ECO:0000259" key="3">
    <source>
        <dbReference type="PROSITE" id="PS51082"/>
    </source>
</evidence>
<dbReference type="GO" id="GO:0051639">
    <property type="term" value="P:actin filament network formation"/>
    <property type="evidence" value="ECO:0007669"/>
    <property type="project" value="TreeGrafter"/>
</dbReference>
<feature type="compositionally biased region" description="Basic and acidic residues" evidence="2">
    <location>
        <begin position="668"/>
        <end position="680"/>
    </location>
</feature>
<dbReference type="PANTHER" id="PTHR47008">
    <property type="entry name" value="PROTEIN CORDON-BLEU"/>
    <property type="match status" value="1"/>
</dbReference>
<dbReference type="GO" id="GO:0030041">
    <property type="term" value="P:actin filament polymerization"/>
    <property type="evidence" value="ECO:0007669"/>
    <property type="project" value="TreeGrafter"/>
</dbReference>
<feature type="region of interest" description="Disordered" evidence="2">
    <location>
        <begin position="594"/>
        <end position="714"/>
    </location>
</feature>
<feature type="compositionally biased region" description="Polar residues" evidence="2">
    <location>
        <begin position="594"/>
        <end position="605"/>
    </location>
</feature>
<feature type="compositionally biased region" description="Polar residues" evidence="2">
    <location>
        <begin position="290"/>
        <end position="302"/>
    </location>
</feature>
<dbReference type="GO" id="GO:0048471">
    <property type="term" value="C:perinuclear region of cytoplasm"/>
    <property type="evidence" value="ECO:0007669"/>
    <property type="project" value="TreeGrafter"/>
</dbReference>
<dbReference type="GO" id="GO:0003785">
    <property type="term" value="F:actin monomer binding"/>
    <property type="evidence" value="ECO:0007669"/>
    <property type="project" value="InterPro"/>
</dbReference>
<feature type="compositionally biased region" description="Polar residues" evidence="2">
    <location>
        <begin position="1000"/>
        <end position="1016"/>
    </location>
</feature>
<feature type="compositionally biased region" description="Low complexity" evidence="2">
    <location>
        <begin position="303"/>
        <end position="321"/>
    </location>
</feature>
<name>A0A2U4BPM1_TURTR</name>
<feature type="domain" description="WH2" evidence="3">
    <location>
        <begin position="1129"/>
        <end position="1149"/>
    </location>
</feature>
<dbReference type="FunFam" id="3.10.20.90:FF:000065">
    <property type="entry name" value="Cordon-bleu WH2 repeat protein"/>
    <property type="match status" value="1"/>
</dbReference>
<dbReference type="Proteomes" id="UP000245320">
    <property type="component" value="Chromosome 9"/>
</dbReference>
<feature type="compositionally biased region" description="Low complexity" evidence="2">
    <location>
        <begin position="1241"/>
        <end position="1251"/>
    </location>
</feature>
<feature type="compositionally biased region" description="Polar residues" evidence="2">
    <location>
        <begin position="970"/>
        <end position="984"/>
    </location>
</feature>
<dbReference type="GO" id="GO:0044295">
    <property type="term" value="C:axonal growth cone"/>
    <property type="evidence" value="ECO:0007669"/>
    <property type="project" value="TreeGrafter"/>
</dbReference>
<dbReference type="CTD" id="23242"/>
<feature type="compositionally biased region" description="Pro residues" evidence="2">
    <location>
        <begin position="26"/>
        <end position="36"/>
    </location>
</feature>
<dbReference type="RefSeq" id="XP_019795044.2">
    <property type="nucleotide sequence ID" value="XM_019939485.2"/>
</dbReference>
<dbReference type="InterPro" id="IPR039895">
    <property type="entry name" value="COBL-like"/>
</dbReference>
<dbReference type="InterPro" id="IPR019025">
    <property type="entry name" value="Cordon-bleu_ubiquitin_domain"/>
</dbReference>
<dbReference type="CDD" id="cd21800">
    <property type="entry name" value="WH2_Wb_Cobl"/>
    <property type="match status" value="1"/>
</dbReference>